<evidence type="ECO:0000313" key="2">
    <source>
        <dbReference type="EMBL" id="ABM03576.1"/>
    </source>
</evidence>
<organism evidence="2 3">
    <name type="scientific">Psychromonas ingrahamii (strain DSM 17664 / CCUG 51855 / 37)</name>
    <dbReference type="NCBI Taxonomy" id="357804"/>
    <lineage>
        <taxon>Bacteria</taxon>
        <taxon>Pseudomonadati</taxon>
        <taxon>Pseudomonadota</taxon>
        <taxon>Gammaproteobacteria</taxon>
        <taxon>Alteromonadales</taxon>
        <taxon>Psychromonadaceae</taxon>
        <taxon>Psychromonas</taxon>
    </lineage>
</organism>
<dbReference type="eggNOG" id="COG4446">
    <property type="taxonomic scope" value="Bacteria"/>
</dbReference>
<reference evidence="2 3" key="1">
    <citation type="submission" date="2007-01" db="EMBL/GenBank/DDBJ databases">
        <title>Complete sequence of Psychromonas ingrahamii 37.</title>
        <authorList>
            <consortium name="US DOE Joint Genome Institute"/>
            <person name="Copeland A."/>
            <person name="Lucas S."/>
            <person name="Lapidus A."/>
            <person name="Barry K."/>
            <person name="Detter J.C."/>
            <person name="Glavina del Rio T."/>
            <person name="Hammon N."/>
            <person name="Israni S."/>
            <person name="Dalin E."/>
            <person name="Tice H."/>
            <person name="Pitluck S."/>
            <person name="Thompson L.S."/>
            <person name="Brettin T."/>
            <person name="Bruce D."/>
            <person name="Han C."/>
            <person name="Tapia R."/>
            <person name="Schmutz J."/>
            <person name="Larimer F."/>
            <person name="Land M."/>
            <person name="Hauser L."/>
            <person name="Kyrpides N."/>
            <person name="Ivanova N."/>
            <person name="Staley J."/>
            <person name="Richardson P."/>
        </authorList>
    </citation>
    <scope>NUCLEOTIDE SEQUENCE [LARGE SCALE GENOMIC DNA]</scope>
    <source>
        <strain evidence="2 3">37</strain>
    </source>
</reference>
<gene>
    <name evidence="2" type="ordered locus">Ping_1798</name>
</gene>
<dbReference type="InterPro" id="IPR010865">
    <property type="entry name" value="DUF1499"/>
</dbReference>
<dbReference type="AlphaFoldDB" id="A1SVR1"/>
<dbReference type="PANTHER" id="PTHR34801">
    <property type="entry name" value="EXPRESSED PROTEIN"/>
    <property type="match status" value="1"/>
</dbReference>
<dbReference type="STRING" id="357804.Ping_1798"/>
<dbReference type="EMBL" id="CP000510">
    <property type="protein sequence ID" value="ABM03576.1"/>
    <property type="molecule type" value="Genomic_DNA"/>
</dbReference>
<dbReference type="Pfam" id="PF07386">
    <property type="entry name" value="DUF1499"/>
    <property type="match status" value="1"/>
</dbReference>
<evidence type="ECO:0008006" key="4">
    <source>
        <dbReference type="Google" id="ProtNLM"/>
    </source>
</evidence>
<keyword evidence="1" id="KW-0732">Signal</keyword>
<dbReference type="KEGG" id="pin:Ping_1798"/>
<evidence type="ECO:0000313" key="3">
    <source>
        <dbReference type="Proteomes" id="UP000000639"/>
    </source>
</evidence>
<name>A1SVR1_PSYIN</name>
<dbReference type="RefSeq" id="WP_011770136.1">
    <property type="nucleotide sequence ID" value="NC_008709.1"/>
</dbReference>
<evidence type="ECO:0000256" key="1">
    <source>
        <dbReference type="SAM" id="SignalP"/>
    </source>
</evidence>
<dbReference type="Proteomes" id="UP000000639">
    <property type="component" value="Chromosome"/>
</dbReference>
<dbReference type="HOGENOM" id="CLU_105603_3_0_6"/>
<keyword evidence="3" id="KW-1185">Reference proteome</keyword>
<feature type="chain" id="PRO_5002637101" description="DUF1499 domain-containing protein" evidence="1">
    <location>
        <begin position="27"/>
        <end position="147"/>
    </location>
</feature>
<protein>
    <recommendedName>
        <fullName evidence="4">DUF1499 domain-containing protein</fullName>
    </recommendedName>
</protein>
<dbReference type="PROSITE" id="PS51257">
    <property type="entry name" value="PROKAR_LIPOPROTEIN"/>
    <property type="match status" value="1"/>
</dbReference>
<dbReference type="PANTHER" id="PTHR34801:SF6">
    <property type="entry name" value="SLL1620 PROTEIN"/>
    <property type="match status" value="1"/>
</dbReference>
<proteinExistence type="predicted"/>
<feature type="signal peptide" evidence="1">
    <location>
        <begin position="1"/>
        <end position="26"/>
    </location>
</feature>
<accession>A1SVR1</accession>
<sequence length="147" mass="15936">MKAAALALLSASLLTLSACTPQSSHATGNIEPCPTSPNCVSSDATDKNHFILPFQLTTSAEKAWPIVIEVIMALPRSNIIQQTDDFLDVECRSAVFGFVDDLKLQLRVSEGLIAVYSASRIGYSDFGVNRDRIEVLRAALIKRGVIK</sequence>
<dbReference type="PIRSF" id="PIRSF026426">
    <property type="entry name" value="DUF1499"/>
    <property type="match status" value="1"/>
</dbReference>